<dbReference type="KEGG" id="rsin:B6N60_03309"/>
<keyword evidence="6" id="KW-0067">ATP-binding</keyword>
<dbReference type="SUPFAM" id="SSF52540">
    <property type="entry name" value="P-loop containing nucleoside triphosphate hydrolases"/>
    <property type="match status" value="1"/>
</dbReference>
<evidence type="ECO:0000256" key="5">
    <source>
        <dbReference type="ARBA" id="ARBA00022741"/>
    </source>
</evidence>
<evidence type="ECO:0000256" key="7">
    <source>
        <dbReference type="ARBA" id="ARBA00022989"/>
    </source>
</evidence>
<keyword evidence="14" id="KW-1185">Reference proteome</keyword>
<evidence type="ECO:0000259" key="12">
    <source>
        <dbReference type="Pfam" id="PF02706"/>
    </source>
</evidence>
<dbReference type="GO" id="GO:0004713">
    <property type="term" value="F:protein tyrosine kinase activity"/>
    <property type="evidence" value="ECO:0007669"/>
    <property type="project" value="TreeGrafter"/>
</dbReference>
<dbReference type="Gene3D" id="3.40.50.300">
    <property type="entry name" value="P-loop containing nucleotide triphosphate hydrolases"/>
    <property type="match status" value="1"/>
</dbReference>
<evidence type="ECO:0000256" key="4">
    <source>
        <dbReference type="ARBA" id="ARBA00022692"/>
    </source>
</evidence>
<evidence type="ECO:0000256" key="3">
    <source>
        <dbReference type="ARBA" id="ARBA00022475"/>
    </source>
</evidence>
<dbReference type="InterPro" id="IPR027417">
    <property type="entry name" value="P-loop_NTPase"/>
</dbReference>
<keyword evidence="7 10" id="KW-1133">Transmembrane helix</keyword>
<keyword evidence="4 10" id="KW-0812">Transmembrane</keyword>
<dbReference type="Pfam" id="PF01656">
    <property type="entry name" value="CbiA"/>
    <property type="match status" value="1"/>
</dbReference>
<organism evidence="13 14">
    <name type="scientific">Richelia sinica FACHB-800</name>
    <dbReference type="NCBI Taxonomy" id="1357546"/>
    <lineage>
        <taxon>Bacteria</taxon>
        <taxon>Bacillati</taxon>
        <taxon>Cyanobacteriota</taxon>
        <taxon>Cyanophyceae</taxon>
        <taxon>Nostocales</taxon>
        <taxon>Nostocaceae</taxon>
        <taxon>Richelia</taxon>
    </lineage>
</organism>
<dbReference type="Proteomes" id="UP000683511">
    <property type="component" value="Chromosome"/>
</dbReference>
<name>A0A975T9J7_9NOST</name>
<feature type="domain" description="Polysaccharide chain length determinant N-terminal" evidence="12">
    <location>
        <begin position="19"/>
        <end position="115"/>
    </location>
</feature>
<accession>A0A975T9J7</accession>
<keyword evidence="9" id="KW-0175">Coiled coil</keyword>
<comment type="similarity">
    <text evidence="2">Belongs to the CpsC/CapA family.</text>
</comment>
<gene>
    <name evidence="13" type="ORF">B6N60_03309</name>
</gene>
<sequence length="745" mass="83146">MAKPGMSRKPIVTPSKPNRVDIQQILTILHRRRWLIFGFSCVVISATSLLAVMAKPLYQSTMQILVTYNSDDGLATNKNQINSQPKGTKAIIPAVDYTTQMKLMLSTKLVQKAVDLLQIDYPSLTLEEMRGKNAPGQTGALEVAIVEGKSQQHPSLSQVFTVSFKGRDPLKTKRVLQALQKVYQDYNLEQKKQRLDQGLAFVNSRVPKVRKDLLTAEQKLAQFRKTNNFIDPGLQSKILLESLANIQKQIQTNRTELQDQQVRYDGLVQKLATQQRNAQPSPNINQSSQYQALLNEIRKNDKELTEARILYTDNYPTVVKLKQQRQVLEALLQQAEQTAKINNSQNKVAEIDPNLVNEINQLQTSLATLKNKENSLAQAEQRIRSQLTNYPNLIADYNRLRSDVDTQRKTFNQLLQLQQSLGMKIAQGGFDWQVVEEPGLGIYMGNRQWLIILAGVLIGPILGMVASVIWELFNQKILSPQDLQNLTHLPLLGSVPKLDQSSGGLKNKIQQLMGQKPKSLPPANPDANIQLPSHESLDMIYQNIQIFKNPLTLKSLMLTSALPGEGKTTLALGLGFSAAHMHQKVLLIDANLRSPSLHKTLELSNDWGLSLLLVDDINTQVKNYIQPIHPSIDILTAGPIPEDAVNLLSSRRMQELIVSFEKMYDVVLIDAPAILNTVDARILASLCDGIVMIGRIGHLNPNQLLEATAVLSKLNLIGMIANDVVDAGKFWSILETNSTDTAIIR</sequence>
<evidence type="ECO:0000256" key="9">
    <source>
        <dbReference type="SAM" id="Coils"/>
    </source>
</evidence>
<dbReference type="EMBL" id="CP021056">
    <property type="protein sequence ID" value="QXE24604.1"/>
    <property type="molecule type" value="Genomic_DNA"/>
</dbReference>
<dbReference type="PANTHER" id="PTHR32309">
    <property type="entry name" value="TYROSINE-PROTEIN KINASE"/>
    <property type="match status" value="1"/>
</dbReference>
<dbReference type="GO" id="GO:0005886">
    <property type="term" value="C:plasma membrane"/>
    <property type="evidence" value="ECO:0007669"/>
    <property type="project" value="UniProtKB-SubCell"/>
</dbReference>
<evidence type="ECO:0000256" key="2">
    <source>
        <dbReference type="ARBA" id="ARBA00006683"/>
    </source>
</evidence>
<reference evidence="13" key="1">
    <citation type="submission" date="2017-04" db="EMBL/GenBank/DDBJ databases">
        <title>Genome deletions in a multicellular cyanobacterial endosymbiont for morphological adaptation in marine diatoms.</title>
        <authorList>
            <person name="Wang Y."/>
            <person name="Gao H."/>
            <person name="Li R."/>
            <person name="Xu X."/>
        </authorList>
    </citation>
    <scope>NUCLEOTIDE SEQUENCE</scope>
    <source>
        <strain evidence="13">FACHB 800</strain>
    </source>
</reference>
<dbReference type="AlphaFoldDB" id="A0A975T9J7"/>
<evidence type="ECO:0000256" key="10">
    <source>
        <dbReference type="SAM" id="Phobius"/>
    </source>
</evidence>
<keyword evidence="5" id="KW-0547">Nucleotide-binding</keyword>
<evidence type="ECO:0000313" key="14">
    <source>
        <dbReference type="Proteomes" id="UP000683511"/>
    </source>
</evidence>
<dbReference type="InterPro" id="IPR005702">
    <property type="entry name" value="Wzc-like_C"/>
</dbReference>
<comment type="subcellular location">
    <subcellularLocation>
        <location evidence="1">Cell membrane</location>
        <topology evidence="1">Multi-pass membrane protein</topology>
    </subcellularLocation>
</comment>
<proteinExistence type="inferred from homology"/>
<evidence type="ECO:0000259" key="11">
    <source>
        <dbReference type="Pfam" id="PF01656"/>
    </source>
</evidence>
<dbReference type="Pfam" id="PF02706">
    <property type="entry name" value="Wzz"/>
    <property type="match status" value="1"/>
</dbReference>
<feature type="transmembrane region" description="Helical" evidence="10">
    <location>
        <begin position="449"/>
        <end position="473"/>
    </location>
</feature>
<protein>
    <submittedName>
        <fullName evidence="13">Lipopolysaccharide biosynthesis protein</fullName>
    </submittedName>
</protein>
<dbReference type="InterPro" id="IPR050445">
    <property type="entry name" value="Bact_polysacc_biosynth/exp"/>
</dbReference>
<dbReference type="RefSeq" id="WP_313946854.1">
    <property type="nucleotide sequence ID" value="NZ_CP021056.1"/>
</dbReference>
<feature type="domain" description="CobQ/CobB/MinD/ParA nucleotide binding" evidence="11">
    <location>
        <begin position="564"/>
        <end position="725"/>
    </location>
</feature>
<keyword evidence="3" id="KW-1003">Cell membrane</keyword>
<feature type="coiled-coil region" evidence="9">
    <location>
        <begin position="318"/>
        <end position="389"/>
    </location>
</feature>
<evidence type="ECO:0000313" key="13">
    <source>
        <dbReference type="EMBL" id="QXE24604.1"/>
    </source>
</evidence>
<evidence type="ECO:0000256" key="6">
    <source>
        <dbReference type="ARBA" id="ARBA00022840"/>
    </source>
</evidence>
<evidence type="ECO:0000256" key="1">
    <source>
        <dbReference type="ARBA" id="ARBA00004651"/>
    </source>
</evidence>
<feature type="transmembrane region" description="Helical" evidence="10">
    <location>
        <begin position="34"/>
        <end position="54"/>
    </location>
</feature>
<dbReference type="InterPro" id="IPR002586">
    <property type="entry name" value="CobQ/CobB/MinD/ParA_Nub-bd_dom"/>
</dbReference>
<dbReference type="CDD" id="cd05387">
    <property type="entry name" value="BY-kinase"/>
    <property type="match status" value="1"/>
</dbReference>
<keyword evidence="8 10" id="KW-0472">Membrane</keyword>
<evidence type="ECO:0000256" key="8">
    <source>
        <dbReference type="ARBA" id="ARBA00023136"/>
    </source>
</evidence>
<dbReference type="PANTHER" id="PTHR32309:SF13">
    <property type="entry name" value="FERRIC ENTEROBACTIN TRANSPORT PROTEIN FEPE"/>
    <property type="match status" value="1"/>
</dbReference>
<dbReference type="InterPro" id="IPR003856">
    <property type="entry name" value="LPS_length_determ_N"/>
</dbReference>